<proteinExistence type="predicted"/>
<feature type="region of interest" description="Disordered" evidence="1">
    <location>
        <begin position="121"/>
        <end position="202"/>
    </location>
</feature>
<feature type="compositionally biased region" description="Basic and acidic residues" evidence="1">
    <location>
        <begin position="161"/>
        <end position="170"/>
    </location>
</feature>
<feature type="compositionally biased region" description="Basic and acidic residues" evidence="1">
    <location>
        <begin position="192"/>
        <end position="202"/>
    </location>
</feature>
<dbReference type="Proteomes" id="UP000504604">
    <property type="component" value="Linkage group LG7"/>
</dbReference>
<dbReference type="PANTHER" id="PTHR36005:SF1">
    <property type="entry name" value="DNA LIGASE-LIKE PROTEIN"/>
    <property type="match status" value="1"/>
</dbReference>
<dbReference type="Gramene" id="SIN_1011615.t">
    <property type="protein sequence ID" value="SIN_1011615.t"/>
    <property type="gene ID" value="SIN_1011615"/>
</dbReference>
<feature type="region of interest" description="Disordered" evidence="1">
    <location>
        <begin position="1"/>
        <end position="43"/>
    </location>
</feature>
<dbReference type="RefSeq" id="XP_011083706.1">
    <property type="nucleotide sequence ID" value="XM_011085404.2"/>
</dbReference>
<accession>A0A6I9TKQ0</accession>
<dbReference type="OrthoDB" id="1919305at2759"/>
<evidence type="ECO:0000313" key="2">
    <source>
        <dbReference type="Proteomes" id="UP000504604"/>
    </source>
</evidence>
<feature type="compositionally biased region" description="Acidic residues" evidence="1">
    <location>
        <begin position="424"/>
        <end position="435"/>
    </location>
</feature>
<evidence type="ECO:0000256" key="1">
    <source>
        <dbReference type="SAM" id="MobiDB-lite"/>
    </source>
</evidence>
<dbReference type="PANTHER" id="PTHR36005">
    <property type="entry name" value="DNA LIGASE-LIKE PROTEIN"/>
    <property type="match status" value="1"/>
</dbReference>
<dbReference type="InParanoid" id="A0A6I9TKQ0"/>
<feature type="compositionally biased region" description="Basic residues" evidence="1">
    <location>
        <begin position="20"/>
        <end position="32"/>
    </location>
</feature>
<feature type="compositionally biased region" description="Polar residues" evidence="1">
    <location>
        <begin position="319"/>
        <end position="329"/>
    </location>
</feature>
<dbReference type="FunCoup" id="A0A6I9TKQ0">
    <property type="interactions" value="669"/>
</dbReference>
<sequence length="761" mass="86183">MDSDDDYQSFSLPKEPSPQVHHRRLKRLKKSNSKPLKDLLPDPIDDPLLFPQVDFARLEALENDSEFPEFNDLNSSEELVLSQESLSLGIRNENETENEEKMECRSDVEVKKTKRMLEFDGDAAEVHGNGRAVEEASVGFEQGENEKERFGEEDLFEEKEDDKKKKEDEKKKKRRVKSDSGELKANVRGSNKRREEKERKAYLKELHAESQRVLRETRDASFKPMPVVQKPISSVLEKIRKRKLEISRKMMVVNDRSYGYEENSRPSDKMLVLDVSIEERGEENVEIIVEKETIAPLDGDISLAASGSNEFKDAAKQTIHANDQNQVSPNEEPISAFPAAAPVHTQDLEPNSAKSEQTDEQLKSPSDEDFAPYSLAMDLQFDSVSVGDSSSDEEDNDKENVDPHPLGIADGNSSPKGDPVKDFVDDEAEEEDDSDNDLRFQDNEEDENIEDLEELNDIIATEYEERPTDNERRNELHQKWLEQQDAAGTDHLMQRLKCGSVLKDTFLSDKEPEIDDDDDEFDDEAKEDFLPQNSARVNTRKAKQIILQLLPDKEDAYLSDDDDDTQRRLAQCLLMRKEEQATLVSPADDESCREVFGLIKKLNIVSDNKRKPKAFSAFDSVLKGGNNNNSSKSSFLGRVTNHQIPSSHKQGSGTFRSFIFGRDDSNSRSSISMSEDSSDTVSKEIRPTRAVTAKYSNTQTKMSNQTTDAAAETVSRTSLLEILKRSSAQSRLCNQETTVDLTKSIFAFRAPKKPTKIEGRS</sequence>
<name>A0A6I9TKQ0_SESIN</name>
<keyword evidence="2" id="KW-1185">Reference proteome</keyword>
<dbReference type="GeneID" id="105166161"/>
<dbReference type="KEGG" id="sind:105166161"/>
<organism evidence="2 3">
    <name type="scientific">Sesamum indicum</name>
    <name type="common">Oriental sesame</name>
    <name type="synonym">Sesamum orientale</name>
    <dbReference type="NCBI Taxonomy" id="4182"/>
    <lineage>
        <taxon>Eukaryota</taxon>
        <taxon>Viridiplantae</taxon>
        <taxon>Streptophyta</taxon>
        <taxon>Embryophyta</taxon>
        <taxon>Tracheophyta</taxon>
        <taxon>Spermatophyta</taxon>
        <taxon>Magnoliopsida</taxon>
        <taxon>eudicotyledons</taxon>
        <taxon>Gunneridae</taxon>
        <taxon>Pentapetalae</taxon>
        <taxon>asterids</taxon>
        <taxon>lamiids</taxon>
        <taxon>Lamiales</taxon>
        <taxon>Pedaliaceae</taxon>
        <taxon>Sesamum</taxon>
    </lineage>
</organism>
<feature type="compositionally biased region" description="Basic and acidic residues" evidence="1">
    <location>
        <begin position="356"/>
        <end position="366"/>
    </location>
</feature>
<dbReference type="AlphaFoldDB" id="A0A6I9TKQ0"/>
<reference evidence="3" key="1">
    <citation type="submission" date="2025-08" db="UniProtKB">
        <authorList>
            <consortium name="RefSeq"/>
        </authorList>
    </citation>
    <scope>IDENTIFICATION</scope>
</reference>
<protein>
    <submittedName>
        <fullName evidence="3">Myb-like protein X isoform X1</fullName>
    </submittedName>
</protein>
<gene>
    <name evidence="3" type="primary">LOC105166161</name>
</gene>
<feature type="region of interest" description="Disordered" evidence="1">
    <location>
        <begin position="314"/>
        <end position="448"/>
    </location>
</feature>
<evidence type="ECO:0000313" key="3">
    <source>
        <dbReference type="RefSeq" id="XP_011083706.1"/>
    </source>
</evidence>